<sequence>MLMGLRGKGWNNKRQGLGGTQTTAQAHAEPGGGDASADAPKAIWDLLNAAQASSREELAAALRRVPDGRLDLSQQGPLTQEALTRLLSTLSASCGLSDEPLMKCLVLGRIDDFEALCRHLPKLRVLALDVSRIRVRRGEQYVPPSFAQMDLLKEQVLACDRHSPLQTLYVGRQNMLEGQTAEWEAWVWYDDTPKVQVELVFSCLLAGEREDMHQHAFHDLLVSRGLDQRRVDAFLADIGFADMRKLDLADMAADSEGWPGLQRVLASPACPVRTLVLPPPGHPAVARCFGLTRFSCEPVPCYLESLFGQPGKGQSGRVPLEVHLKGWGQSDLNRLPQNKALGIAVSCYVISEPVNTTFDQLLDIVDWHRPTRLEGPLDDVQLARYSAMWWQQLIRSDMNLRVDLRTWREFSNTRLEFTTARHSYCDRQSWLRLRQVLKQEGCRLEVVAFQRTEVSPAHGGRKEFLSAFVGSKRLLKLDLSEWGAEPQERVITGSSGNFQYTGFGPEDIDHLSSLPVPVPPVVIVLSRESLKELRPRLEPLLEKGWVFEDPFGQREWLAHH</sequence>
<keyword evidence="3" id="KW-1185">Reference proteome</keyword>
<dbReference type="Proteomes" id="UP000028878">
    <property type="component" value="Unassembled WGS sequence"/>
</dbReference>
<reference evidence="3" key="1">
    <citation type="submission" date="2014-11" db="EMBL/GenBank/DDBJ databases">
        <title>Draft genome sequence of Hydrogenophaga intermedia S1.</title>
        <authorList>
            <person name="Gan H.M."/>
            <person name="Chew T.H."/>
            <person name="Stolz A."/>
        </authorList>
    </citation>
    <scope>NUCLEOTIDE SEQUENCE [LARGE SCALE GENOMIC DNA]</scope>
    <source>
        <strain evidence="3">S1</strain>
    </source>
</reference>
<accession>A0A1L1PMS5</accession>
<proteinExistence type="predicted"/>
<dbReference type="AlphaFoldDB" id="A0A1L1PMS5"/>
<evidence type="ECO:0000313" key="2">
    <source>
        <dbReference type="EMBL" id="CDN88267.1"/>
    </source>
</evidence>
<gene>
    <name evidence="2" type="ORF">BN948_02700</name>
</gene>
<evidence type="ECO:0000256" key="1">
    <source>
        <dbReference type="SAM" id="MobiDB-lite"/>
    </source>
</evidence>
<protein>
    <submittedName>
        <fullName evidence="2">Uncharacterized protein</fullName>
    </submittedName>
</protein>
<evidence type="ECO:0000313" key="3">
    <source>
        <dbReference type="Proteomes" id="UP000028878"/>
    </source>
</evidence>
<name>A0A1L1PMS5_HYDIT</name>
<feature type="region of interest" description="Disordered" evidence="1">
    <location>
        <begin position="1"/>
        <end position="36"/>
    </location>
</feature>
<organism evidence="2 3">
    <name type="scientific">Hydrogenophaga intermedia</name>
    <dbReference type="NCBI Taxonomy" id="65786"/>
    <lineage>
        <taxon>Bacteria</taxon>
        <taxon>Pseudomonadati</taxon>
        <taxon>Pseudomonadota</taxon>
        <taxon>Betaproteobacteria</taxon>
        <taxon>Burkholderiales</taxon>
        <taxon>Comamonadaceae</taxon>
        <taxon>Hydrogenophaga</taxon>
    </lineage>
</organism>
<dbReference type="RefSeq" id="WP_009518440.1">
    <property type="nucleotide sequence ID" value="NZ_CCAE010000021.1"/>
</dbReference>
<dbReference type="EMBL" id="CCAE010000021">
    <property type="protein sequence ID" value="CDN88267.1"/>
    <property type="molecule type" value="Genomic_DNA"/>
</dbReference>